<dbReference type="RefSeq" id="WP_249304023.1">
    <property type="nucleotide sequence ID" value="NZ_CP060634.1"/>
</dbReference>
<dbReference type="KEGG" id="qdo:H9Q78_05155"/>
<proteinExistence type="predicted"/>
<feature type="transmembrane region" description="Helical" evidence="1">
    <location>
        <begin position="59"/>
        <end position="79"/>
    </location>
</feature>
<dbReference type="Pfam" id="PF06942">
    <property type="entry name" value="GlpM"/>
    <property type="match status" value="1"/>
</dbReference>
<evidence type="ECO:0000313" key="3">
    <source>
        <dbReference type="Proteomes" id="UP000515823"/>
    </source>
</evidence>
<reference evidence="2 3" key="1">
    <citation type="submission" date="2020-08" db="EMBL/GenBank/DDBJ databases">
        <authorList>
            <person name="Liu C."/>
            <person name="Sun Q."/>
        </authorList>
    </citation>
    <scope>NUCLEOTIDE SEQUENCE [LARGE SCALE GENOMIC DNA]</scope>
    <source>
        <strain evidence="2 3">NSJ-38</strain>
    </source>
</reference>
<keyword evidence="1" id="KW-0812">Transmembrane</keyword>
<feature type="transmembrane region" description="Helical" evidence="1">
    <location>
        <begin position="26"/>
        <end position="47"/>
    </location>
</feature>
<organism evidence="2 3">
    <name type="scientific">Qiania dongpingensis</name>
    <dbReference type="NCBI Taxonomy" id="2763669"/>
    <lineage>
        <taxon>Bacteria</taxon>
        <taxon>Bacillati</taxon>
        <taxon>Bacillota</taxon>
        <taxon>Clostridia</taxon>
        <taxon>Lachnospirales</taxon>
        <taxon>Lachnospiraceae</taxon>
        <taxon>Qiania</taxon>
    </lineage>
</organism>
<feature type="transmembrane region" description="Helical" evidence="1">
    <location>
        <begin position="85"/>
        <end position="107"/>
    </location>
</feature>
<sequence>MILFFKCAVACLIMTGIHFVSKTENYFISGLMLSFPGLSMIAYYFMYLEQGAGKVRNTLKFATLSTVPFAMFLVSLNFLLKKHGIVFSLLTAGAVWLCLAFALTLIWKKGVH</sequence>
<gene>
    <name evidence="2" type="ORF">H9Q78_05155</name>
</gene>
<accession>A0A7G9G6T9</accession>
<dbReference type="AlphaFoldDB" id="A0A7G9G6T9"/>
<dbReference type="InterPro" id="IPR009707">
    <property type="entry name" value="GlpM/YdgC"/>
</dbReference>
<evidence type="ECO:0000313" key="2">
    <source>
        <dbReference type="EMBL" id="QNM06521.1"/>
    </source>
</evidence>
<name>A0A7G9G6T9_9FIRM</name>
<keyword evidence="1" id="KW-1133">Transmembrane helix</keyword>
<protein>
    <submittedName>
        <fullName evidence="2">GlpM family protein</fullName>
    </submittedName>
</protein>
<evidence type="ECO:0000256" key="1">
    <source>
        <dbReference type="SAM" id="Phobius"/>
    </source>
</evidence>
<dbReference type="EMBL" id="CP060634">
    <property type="protein sequence ID" value="QNM06521.1"/>
    <property type="molecule type" value="Genomic_DNA"/>
</dbReference>
<dbReference type="Proteomes" id="UP000515823">
    <property type="component" value="Chromosome"/>
</dbReference>
<keyword evidence="3" id="KW-1185">Reference proteome</keyword>
<keyword evidence="1" id="KW-0472">Membrane</keyword>